<sequence>MKNYLKGEFYRLGKDKSNYFLFILPLIILLLGIFVNINILPEDYVGTERTVNSLVLSFALAMTILVANPSFGREFKEGGLQRGFESGISPREIYLSKIIVTSIYGIISAAYASLILFIVLALKMENIGGAFEIIKSSSLHLLLEMPILFSAIALIMALNCLIKKEVVTVFIWLFAISNLNFVAQLLSYLFKTDIFLELNKISFQKLIGAIPIGNEIFQNIKFLNFEINNILFIFTVSLFYFMIFHIIGFTKLKNKRLE</sequence>
<keyword evidence="1" id="KW-1133">Transmembrane helix</keyword>
<evidence type="ECO:0008006" key="4">
    <source>
        <dbReference type="Google" id="ProtNLM"/>
    </source>
</evidence>
<dbReference type="RefSeq" id="WP_307494799.1">
    <property type="nucleotide sequence ID" value="NZ_JAUSTN010000001.1"/>
</dbReference>
<accession>A0ABU0ATB6</accession>
<feature type="transmembrane region" description="Helical" evidence="1">
    <location>
        <begin position="20"/>
        <end position="39"/>
    </location>
</feature>
<keyword evidence="1" id="KW-0812">Transmembrane</keyword>
<name>A0ABU0ATB6_9FIRM</name>
<dbReference type="EMBL" id="JAUSTN010000001">
    <property type="protein sequence ID" value="MDQ0274012.1"/>
    <property type="molecule type" value="Genomic_DNA"/>
</dbReference>
<evidence type="ECO:0000313" key="3">
    <source>
        <dbReference type="Proteomes" id="UP001236559"/>
    </source>
</evidence>
<feature type="transmembrane region" description="Helical" evidence="1">
    <location>
        <begin position="169"/>
        <end position="190"/>
    </location>
</feature>
<gene>
    <name evidence="2" type="ORF">J2S72_000008</name>
</gene>
<reference evidence="2 3" key="1">
    <citation type="submission" date="2023-07" db="EMBL/GenBank/DDBJ databases">
        <title>Genomic Encyclopedia of Type Strains, Phase IV (KMG-IV): sequencing the most valuable type-strain genomes for metagenomic binning, comparative biology and taxonomic classification.</title>
        <authorList>
            <person name="Goeker M."/>
        </authorList>
    </citation>
    <scope>NUCLEOTIDE SEQUENCE [LARGE SCALE GENOMIC DNA]</scope>
    <source>
        <strain evidence="2 3">DSM 22616</strain>
    </source>
</reference>
<keyword evidence="3" id="KW-1185">Reference proteome</keyword>
<feature type="transmembrane region" description="Helical" evidence="1">
    <location>
        <begin position="93"/>
        <end position="121"/>
    </location>
</feature>
<evidence type="ECO:0000256" key="1">
    <source>
        <dbReference type="SAM" id="Phobius"/>
    </source>
</evidence>
<protein>
    <recommendedName>
        <fullName evidence="4">ABC-2 family transporter protein</fullName>
    </recommendedName>
</protein>
<feature type="transmembrane region" description="Helical" evidence="1">
    <location>
        <begin position="230"/>
        <end position="249"/>
    </location>
</feature>
<proteinExistence type="predicted"/>
<comment type="caution">
    <text evidence="2">The sequence shown here is derived from an EMBL/GenBank/DDBJ whole genome shotgun (WGS) entry which is preliminary data.</text>
</comment>
<dbReference type="Pfam" id="PF12730">
    <property type="entry name" value="ABC2_membrane_4"/>
    <property type="match status" value="1"/>
</dbReference>
<organism evidence="2 3">
    <name type="scientific">Peptoniphilus koenoeneniae</name>
    <dbReference type="NCBI Taxonomy" id="507751"/>
    <lineage>
        <taxon>Bacteria</taxon>
        <taxon>Bacillati</taxon>
        <taxon>Bacillota</taxon>
        <taxon>Tissierellia</taxon>
        <taxon>Tissierellales</taxon>
        <taxon>Peptoniphilaceae</taxon>
        <taxon>Peptoniphilus</taxon>
    </lineage>
</organism>
<keyword evidence="1" id="KW-0472">Membrane</keyword>
<feature type="transmembrane region" description="Helical" evidence="1">
    <location>
        <begin position="51"/>
        <end position="72"/>
    </location>
</feature>
<dbReference type="Proteomes" id="UP001236559">
    <property type="component" value="Unassembled WGS sequence"/>
</dbReference>
<feature type="transmembrane region" description="Helical" evidence="1">
    <location>
        <begin position="141"/>
        <end position="162"/>
    </location>
</feature>
<evidence type="ECO:0000313" key="2">
    <source>
        <dbReference type="EMBL" id="MDQ0274012.1"/>
    </source>
</evidence>